<evidence type="ECO:0000313" key="1">
    <source>
        <dbReference type="EMBL" id="TPW30987.1"/>
    </source>
</evidence>
<reference evidence="1 2" key="1">
    <citation type="submission" date="2019-06" db="EMBL/GenBank/DDBJ databases">
        <authorList>
            <person name="Li M."/>
        </authorList>
    </citation>
    <scope>NUCLEOTIDE SEQUENCE [LARGE SCALE GENOMIC DNA]</scope>
    <source>
        <strain evidence="1 2">BGMRC2036</strain>
    </source>
</reference>
<dbReference type="InterPro" id="IPR029024">
    <property type="entry name" value="TerB-like"/>
</dbReference>
<dbReference type="OrthoDB" id="8448017at2"/>
<dbReference type="AlphaFoldDB" id="A0A506UG78"/>
<organism evidence="1 2">
    <name type="scientific">Martelella alba</name>
    <dbReference type="NCBI Taxonomy" id="2590451"/>
    <lineage>
        <taxon>Bacteria</taxon>
        <taxon>Pseudomonadati</taxon>
        <taxon>Pseudomonadota</taxon>
        <taxon>Alphaproteobacteria</taxon>
        <taxon>Hyphomicrobiales</taxon>
        <taxon>Aurantimonadaceae</taxon>
        <taxon>Martelella</taxon>
    </lineage>
</organism>
<accession>A0A506UG78</accession>
<dbReference type="RefSeq" id="WP_141148859.1">
    <property type="nucleotide sequence ID" value="NZ_VHLG01000004.1"/>
</dbReference>
<evidence type="ECO:0000313" key="2">
    <source>
        <dbReference type="Proteomes" id="UP000318801"/>
    </source>
</evidence>
<name>A0A506UG78_9HYPH</name>
<proteinExistence type="predicted"/>
<dbReference type="SUPFAM" id="SSF158682">
    <property type="entry name" value="TerB-like"/>
    <property type="match status" value="1"/>
</dbReference>
<comment type="caution">
    <text evidence="1">The sequence shown here is derived from an EMBL/GenBank/DDBJ whole genome shotgun (WGS) entry which is preliminary data.</text>
</comment>
<protein>
    <submittedName>
        <fullName evidence="1">Tellurite resistance protein TerB</fullName>
    </submittedName>
</protein>
<gene>
    <name evidence="1" type="ORF">FJU08_10020</name>
</gene>
<sequence>MQNTTRTPLNHYDALIYVMVMASAVDNGMSDSELRRIGLVTRSLPIFEGFDEERITDVAHACAEILAGPEGMEIALEIIKDVLPARLYDTAYALAVEIMAADQKVRPEEIRLLQLFRDRFGLDKLTCAALERGAIARYRHI</sequence>
<dbReference type="EMBL" id="VHLG01000004">
    <property type="protein sequence ID" value="TPW30987.1"/>
    <property type="molecule type" value="Genomic_DNA"/>
</dbReference>
<dbReference type="CDD" id="cd07176">
    <property type="entry name" value="terB"/>
    <property type="match status" value="1"/>
</dbReference>
<dbReference type="Proteomes" id="UP000318801">
    <property type="component" value="Unassembled WGS sequence"/>
</dbReference>
<dbReference type="Gene3D" id="1.10.3680.10">
    <property type="entry name" value="TerB-like"/>
    <property type="match status" value="1"/>
</dbReference>
<keyword evidence="2" id="KW-1185">Reference proteome</keyword>